<dbReference type="Proteomes" id="UP000887116">
    <property type="component" value="Unassembled WGS sequence"/>
</dbReference>
<name>A0A8X6H0F0_TRICU</name>
<evidence type="ECO:0000313" key="2">
    <source>
        <dbReference type="Proteomes" id="UP000887116"/>
    </source>
</evidence>
<dbReference type="AlphaFoldDB" id="A0A8X6H0F0"/>
<evidence type="ECO:0000313" key="1">
    <source>
        <dbReference type="EMBL" id="GFQ93688.1"/>
    </source>
</evidence>
<protein>
    <submittedName>
        <fullName evidence="1">Uncharacterized protein</fullName>
    </submittedName>
</protein>
<comment type="caution">
    <text evidence="1">The sequence shown here is derived from an EMBL/GenBank/DDBJ whole genome shotgun (WGS) entry which is preliminary data.</text>
</comment>
<accession>A0A8X6H0F0</accession>
<keyword evidence="2" id="KW-1185">Reference proteome</keyword>
<sequence>MTGLLVRDEPLWNSSESRVTPQIDFFLHLSTVILFVSPHPITGTSPCQRPKHHEWRVLASKSEKRPFCLDYRVSRVSAAANRGKMAAPNSIICPIGPQ</sequence>
<reference evidence="1" key="1">
    <citation type="submission" date="2020-07" db="EMBL/GenBank/DDBJ databases">
        <title>Multicomponent nature underlies the extraordinary mechanical properties of spider dragline silk.</title>
        <authorList>
            <person name="Kono N."/>
            <person name="Nakamura H."/>
            <person name="Mori M."/>
            <person name="Yoshida Y."/>
            <person name="Ohtoshi R."/>
            <person name="Malay A.D."/>
            <person name="Moran D.A.P."/>
            <person name="Tomita M."/>
            <person name="Numata K."/>
            <person name="Arakawa K."/>
        </authorList>
    </citation>
    <scope>NUCLEOTIDE SEQUENCE</scope>
</reference>
<organism evidence="1 2">
    <name type="scientific">Trichonephila clavata</name>
    <name type="common">Joro spider</name>
    <name type="synonym">Nephila clavata</name>
    <dbReference type="NCBI Taxonomy" id="2740835"/>
    <lineage>
        <taxon>Eukaryota</taxon>
        <taxon>Metazoa</taxon>
        <taxon>Ecdysozoa</taxon>
        <taxon>Arthropoda</taxon>
        <taxon>Chelicerata</taxon>
        <taxon>Arachnida</taxon>
        <taxon>Araneae</taxon>
        <taxon>Araneomorphae</taxon>
        <taxon>Entelegynae</taxon>
        <taxon>Araneoidea</taxon>
        <taxon>Nephilidae</taxon>
        <taxon>Trichonephila</taxon>
    </lineage>
</organism>
<dbReference type="EMBL" id="BMAO01014237">
    <property type="protein sequence ID" value="GFQ93688.1"/>
    <property type="molecule type" value="Genomic_DNA"/>
</dbReference>
<dbReference type="OrthoDB" id="10451872at2759"/>
<proteinExistence type="predicted"/>
<gene>
    <name evidence="1" type="ORF">TNCT_107611</name>
</gene>